<proteinExistence type="predicted"/>
<name>A0AA88GSL0_NAELO</name>
<evidence type="ECO:0000256" key="1">
    <source>
        <dbReference type="SAM" id="Phobius"/>
    </source>
</evidence>
<keyword evidence="3" id="KW-1185">Reference proteome</keyword>
<dbReference type="GeneID" id="68096524"/>
<feature type="transmembrane region" description="Helical" evidence="1">
    <location>
        <begin position="141"/>
        <end position="163"/>
    </location>
</feature>
<keyword evidence="1" id="KW-0812">Transmembrane</keyword>
<evidence type="ECO:0000313" key="2">
    <source>
        <dbReference type="EMBL" id="KAG2383398.1"/>
    </source>
</evidence>
<dbReference type="RefSeq" id="XP_044549077.1">
    <property type="nucleotide sequence ID" value="XM_044693667.1"/>
</dbReference>
<feature type="transmembrane region" description="Helical" evidence="1">
    <location>
        <begin position="57"/>
        <end position="74"/>
    </location>
</feature>
<comment type="caution">
    <text evidence="2">The sequence shown here is derived from an EMBL/GenBank/DDBJ whole genome shotgun (WGS) entry which is preliminary data.</text>
</comment>
<gene>
    <name evidence="2" type="ORF">C9374_004069</name>
</gene>
<reference evidence="2 3" key="1">
    <citation type="journal article" date="2018" name="BMC Genomics">
        <title>The genome of Naegleria lovaniensis, the basis for a comparative approach to unravel pathogenicity factors of the human pathogenic amoeba N. fowleri.</title>
        <authorList>
            <person name="Liechti N."/>
            <person name="Schurch N."/>
            <person name="Bruggmann R."/>
            <person name="Wittwer M."/>
        </authorList>
    </citation>
    <scope>NUCLEOTIDE SEQUENCE [LARGE SCALE GENOMIC DNA]</scope>
    <source>
        <strain evidence="2 3">ATCC 30569</strain>
    </source>
</reference>
<sequence>MINIHETENSNRSSLDSSSLAHVQGANNNNLTTSTPKQTIFSKLKLESPRSGGSNYFILRFLLDSMMVMIWIIWTGAHMKSIGQLLCPPYYTDEYCSAQSSGAFASQLWYFLVLVPLALVYIFFIVMIRKKAKRNQKFSHYLTWSLFVLISHIYFCVLFGLHGSNVGLSFAYFGLAGIFIGIIPDIFFIWRFSRIRREQKLKEDSEYHLFFSTRHQDLIATNVI</sequence>
<feature type="transmembrane region" description="Helical" evidence="1">
    <location>
        <begin position="169"/>
        <end position="190"/>
    </location>
</feature>
<dbReference type="Proteomes" id="UP000816034">
    <property type="component" value="Unassembled WGS sequence"/>
</dbReference>
<dbReference type="AlphaFoldDB" id="A0AA88GSL0"/>
<feature type="transmembrane region" description="Helical" evidence="1">
    <location>
        <begin position="108"/>
        <end position="129"/>
    </location>
</feature>
<keyword evidence="1" id="KW-0472">Membrane</keyword>
<protein>
    <submittedName>
        <fullName evidence="2">Uncharacterized protein</fullName>
    </submittedName>
</protein>
<keyword evidence="1" id="KW-1133">Transmembrane helix</keyword>
<organism evidence="2 3">
    <name type="scientific">Naegleria lovaniensis</name>
    <name type="common">Amoeba</name>
    <dbReference type="NCBI Taxonomy" id="51637"/>
    <lineage>
        <taxon>Eukaryota</taxon>
        <taxon>Discoba</taxon>
        <taxon>Heterolobosea</taxon>
        <taxon>Tetramitia</taxon>
        <taxon>Eutetramitia</taxon>
        <taxon>Vahlkampfiidae</taxon>
        <taxon>Naegleria</taxon>
    </lineage>
</organism>
<accession>A0AA88GSL0</accession>
<dbReference type="EMBL" id="PYSW02000020">
    <property type="protein sequence ID" value="KAG2383398.1"/>
    <property type="molecule type" value="Genomic_DNA"/>
</dbReference>
<evidence type="ECO:0000313" key="3">
    <source>
        <dbReference type="Proteomes" id="UP000816034"/>
    </source>
</evidence>